<feature type="domain" description="Alanine racemase C-terminal" evidence="8">
    <location>
        <begin position="244"/>
        <end position="371"/>
    </location>
</feature>
<organism evidence="9 10">
    <name type="scientific">Herbiconiux ginsengi</name>
    <dbReference type="NCBI Taxonomy" id="381665"/>
    <lineage>
        <taxon>Bacteria</taxon>
        <taxon>Bacillati</taxon>
        <taxon>Actinomycetota</taxon>
        <taxon>Actinomycetes</taxon>
        <taxon>Micrococcales</taxon>
        <taxon>Microbacteriaceae</taxon>
        <taxon>Herbiconiux</taxon>
    </lineage>
</organism>
<dbReference type="GO" id="GO:0008784">
    <property type="term" value="F:alanine racemase activity"/>
    <property type="evidence" value="ECO:0007669"/>
    <property type="project" value="UniProtKB-UniRule"/>
</dbReference>
<feature type="active site" description="Proton acceptor; specific for D-alanine" evidence="4">
    <location>
        <position position="43"/>
    </location>
</feature>
<dbReference type="InterPro" id="IPR029066">
    <property type="entry name" value="PLP-binding_barrel"/>
</dbReference>
<feature type="binding site" evidence="4 6">
    <location>
        <position position="137"/>
    </location>
    <ligand>
        <name>substrate</name>
    </ligand>
</feature>
<dbReference type="HAMAP" id="MF_01201">
    <property type="entry name" value="Ala_racemase"/>
    <property type="match status" value="1"/>
</dbReference>
<sequence length="392" mass="40282">MTSLPSTAITAAGPLLTVDLDAVAANTRFFAARTAGELMAVVKADGYGHGAVAVAETALANGAARLGVATIDEALALRRAGIAAPITCWLSHPGDDYQGAVDAGVDLAAPSVDHLRSIAGTTGVARVHLHLDTGMARDGAEPTGWIDLCREARHAELAGRIRVVGLMGHLADGDDPGAPSNRLGRALFEWALDVARLTGLDPQILHLAATSATLTLPSTHFTACRVGAGLVGIDLSRTARLTSPMTLTAPLLLVRKVALGTSVGYGHDWAAPRSTRLGLIGLGYADGLPRSATGRAEVLVRGRRHPVVGRMSMDQAVIDLGDSGAGVGESVTVFGPGGSGEPTVTEWADWAGTIEHEIVTRVGSRVRRRTVGGSRRGSAGEPLQLQATGGVA</sequence>
<keyword evidence="2 4" id="KW-0663">Pyridoxal phosphate</keyword>
<accession>A0A1H3RZ36</accession>
<comment type="cofactor">
    <cofactor evidence="1 4 5">
        <name>pyridoxal 5'-phosphate</name>
        <dbReference type="ChEBI" id="CHEBI:597326"/>
    </cofactor>
</comment>
<evidence type="ECO:0000313" key="9">
    <source>
        <dbReference type="EMBL" id="SDZ31053.1"/>
    </source>
</evidence>
<proteinExistence type="inferred from homology"/>
<dbReference type="STRING" id="381665.SAMN05216554_3194"/>
<evidence type="ECO:0000256" key="7">
    <source>
        <dbReference type="SAM" id="MobiDB-lite"/>
    </source>
</evidence>
<dbReference type="CDD" id="cd00430">
    <property type="entry name" value="PLPDE_III_AR"/>
    <property type="match status" value="1"/>
</dbReference>
<comment type="function">
    <text evidence="4">Catalyzes the interconversion of L-alanine and D-alanine. May also act on other amino acids.</text>
</comment>
<dbReference type="InterPro" id="IPR001608">
    <property type="entry name" value="Ala_racemase_N"/>
</dbReference>
<dbReference type="Pfam" id="PF01168">
    <property type="entry name" value="Ala_racemase_N"/>
    <property type="match status" value="1"/>
</dbReference>
<comment type="catalytic activity">
    <reaction evidence="4">
        <text>L-alanine = D-alanine</text>
        <dbReference type="Rhea" id="RHEA:20249"/>
        <dbReference type="ChEBI" id="CHEBI:57416"/>
        <dbReference type="ChEBI" id="CHEBI:57972"/>
        <dbReference type="EC" id="5.1.1.1"/>
    </reaction>
</comment>
<dbReference type="SUPFAM" id="SSF50621">
    <property type="entry name" value="Alanine racemase C-terminal domain-like"/>
    <property type="match status" value="1"/>
</dbReference>
<gene>
    <name evidence="9" type="ORF">SAMN05216554_3194</name>
</gene>
<dbReference type="PANTHER" id="PTHR30511:SF0">
    <property type="entry name" value="ALANINE RACEMASE, CATABOLIC-RELATED"/>
    <property type="match status" value="1"/>
</dbReference>
<dbReference type="OrthoDB" id="9813814at2"/>
<dbReference type="SUPFAM" id="SSF51419">
    <property type="entry name" value="PLP-binding barrel"/>
    <property type="match status" value="1"/>
</dbReference>
<dbReference type="Proteomes" id="UP000198891">
    <property type="component" value="Unassembled WGS sequence"/>
</dbReference>
<evidence type="ECO:0000259" key="8">
    <source>
        <dbReference type="SMART" id="SM01005"/>
    </source>
</evidence>
<dbReference type="NCBIfam" id="TIGR00492">
    <property type="entry name" value="alr"/>
    <property type="match status" value="1"/>
</dbReference>
<dbReference type="InterPro" id="IPR009006">
    <property type="entry name" value="Ala_racemase/Decarboxylase_C"/>
</dbReference>
<evidence type="ECO:0000256" key="2">
    <source>
        <dbReference type="ARBA" id="ARBA00022898"/>
    </source>
</evidence>
<feature type="active site" description="Proton acceptor; specific for L-alanine" evidence="4">
    <location>
        <position position="265"/>
    </location>
</feature>
<dbReference type="SMART" id="SM01005">
    <property type="entry name" value="Ala_racemase_C"/>
    <property type="match status" value="1"/>
</dbReference>
<dbReference type="InterPro" id="IPR011079">
    <property type="entry name" value="Ala_racemase_C"/>
</dbReference>
<dbReference type="EMBL" id="FNPZ01000003">
    <property type="protein sequence ID" value="SDZ31053.1"/>
    <property type="molecule type" value="Genomic_DNA"/>
</dbReference>
<evidence type="ECO:0000313" key="10">
    <source>
        <dbReference type="Proteomes" id="UP000198891"/>
    </source>
</evidence>
<keyword evidence="10" id="KW-1185">Reference proteome</keyword>
<dbReference type="PANTHER" id="PTHR30511">
    <property type="entry name" value="ALANINE RACEMASE"/>
    <property type="match status" value="1"/>
</dbReference>
<dbReference type="Pfam" id="PF00842">
    <property type="entry name" value="Ala_racemase_C"/>
    <property type="match status" value="1"/>
</dbReference>
<dbReference type="GO" id="GO:0030632">
    <property type="term" value="P:D-alanine biosynthetic process"/>
    <property type="evidence" value="ECO:0007669"/>
    <property type="project" value="UniProtKB-UniRule"/>
</dbReference>
<dbReference type="PRINTS" id="PR00992">
    <property type="entry name" value="ALARACEMASE"/>
</dbReference>
<dbReference type="GO" id="GO:0030170">
    <property type="term" value="F:pyridoxal phosphate binding"/>
    <property type="evidence" value="ECO:0007669"/>
    <property type="project" value="UniProtKB-UniRule"/>
</dbReference>
<dbReference type="AlphaFoldDB" id="A0A1H3RZ36"/>
<dbReference type="Gene3D" id="3.20.20.10">
    <property type="entry name" value="Alanine racemase"/>
    <property type="match status" value="1"/>
</dbReference>
<dbReference type="Gene3D" id="2.40.37.10">
    <property type="entry name" value="Lyase, Ornithine Decarboxylase, Chain A, domain 1"/>
    <property type="match status" value="1"/>
</dbReference>
<reference evidence="9 10" key="1">
    <citation type="submission" date="2016-10" db="EMBL/GenBank/DDBJ databases">
        <authorList>
            <person name="de Groot N.N."/>
        </authorList>
    </citation>
    <scope>NUCLEOTIDE SEQUENCE [LARGE SCALE GENOMIC DNA]</scope>
    <source>
        <strain evidence="9 10">CGMCC 4.3491</strain>
    </source>
</reference>
<keyword evidence="3 4" id="KW-0413">Isomerase</keyword>
<dbReference type="InterPro" id="IPR020622">
    <property type="entry name" value="Ala_racemase_pyridoxalP-BS"/>
</dbReference>
<evidence type="ECO:0000256" key="5">
    <source>
        <dbReference type="PIRSR" id="PIRSR600821-50"/>
    </source>
</evidence>
<dbReference type="UniPathway" id="UPA00042">
    <property type="reaction ID" value="UER00497"/>
</dbReference>
<evidence type="ECO:0000256" key="3">
    <source>
        <dbReference type="ARBA" id="ARBA00023235"/>
    </source>
</evidence>
<dbReference type="RefSeq" id="WP_092555532.1">
    <property type="nucleotide sequence ID" value="NZ_FNPZ01000003.1"/>
</dbReference>
<protein>
    <recommendedName>
        <fullName evidence="4">Alanine racemase</fullName>
        <ecNumber evidence="4">5.1.1.1</ecNumber>
    </recommendedName>
</protein>
<comment type="pathway">
    <text evidence="4">Amino-acid biosynthesis; D-alanine biosynthesis; D-alanine from L-alanine: step 1/1.</text>
</comment>
<dbReference type="GO" id="GO:0005829">
    <property type="term" value="C:cytosol"/>
    <property type="evidence" value="ECO:0007669"/>
    <property type="project" value="TreeGrafter"/>
</dbReference>
<dbReference type="GO" id="GO:0009252">
    <property type="term" value="P:peptidoglycan biosynthetic process"/>
    <property type="evidence" value="ECO:0007669"/>
    <property type="project" value="TreeGrafter"/>
</dbReference>
<comment type="similarity">
    <text evidence="4">Belongs to the alanine racemase family.</text>
</comment>
<evidence type="ECO:0000256" key="6">
    <source>
        <dbReference type="PIRSR" id="PIRSR600821-52"/>
    </source>
</evidence>
<dbReference type="EC" id="5.1.1.1" evidence="4"/>
<feature type="binding site" evidence="4 6">
    <location>
        <position position="313"/>
    </location>
    <ligand>
        <name>substrate</name>
    </ligand>
</feature>
<evidence type="ECO:0000256" key="4">
    <source>
        <dbReference type="HAMAP-Rule" id="MF_01201"/>
    </source>
</evidence>
<feature type="modified residue" description="N6-(pyridoxal phosphate)lysine" evidence="4 5">
    <location>
        <position position="43"/>
    </location>
</feature>
<feature type="region of interest" description="Disordered" evidence="7">
    <location>
        <begin position="369"/>
        <end position="392"/>
    </location>
</feature>
<dbReference type="InterPro" id="IPR000821">
    <property type="entry name" value="Ala_racemase"/>
</dbReference>
<evidence type="ECO:0000256" key="1">
    <source>
        <dbReference type="ARBA" id="ARBA00001933"/>
    </source>
</evidence>
<name>A0A1H3RZ36_9MICO</name>
<dbReference type="PROSITE" id="PS00395">
    <property type="entry name" value="ALANINE_RACEMASE"/>
    <property type="match status" value="1"/>
</dbReference>